<feature type="transmembrane region" description="Helical" evidence="8">
    <location>
        <begin position="21"/>
        <end position="41"/>
    </location>
</feature>
<organism evidence="11 13">
    <name type="scientific">Yersinia nurmii</name>
    <dbReference type="NCBI Taxonomy" id="685706"/>
    <lineage>
        <taxon>Bacteria</taxon>
        <taxon>Pseudomonadati</taxon>
        <taxon>Pseudomonadota</taxon>
        <taxon>Gammaproteobacteria</taxon>
        <taxon>Enterobacterales</taxon>
        <taxon>Yersiniaceae</taxon>
        <taxon>Yersinia</taxon>
    </lineage>
</organism>
<dbReference type="EMBL" id="JAUEHU010000001">
    <property type="protein sequence ID" value="MDN0085986.1"/>
    <property type="molecule type" value="Genomic_DNA"/>
</dbReference>
<evidence type="ECO:0000256" key="3">
    <source>
        <dbReference type="ARBA" id="ARBA00022519"/>
    </source>
</evidence>
<evidence type="ECO:0000256" key="5">
    <source>
        <dbReference type="ARBA" id="ARBA00022989"/>
    </source>
</evidence>
<evidence type="ECO:0000256" key="6">
    <source>
        <dbReference type="ARBA" id="ARBA00023136"/>
    </source>
</evidence>
<evidence type="ECO:0000313" key="11">
    <source>
        <dbReference type="EMBL" id="MDN0085986.1"/>
    </source>
</evidence>
<protein>
    <submittedName>
        <fullName evidence="11">Intermembrane transport protein PqiB</fullName>
    </submittedName>
    <submittedName>
        <fullName evidence="10">Paraquat-inducible protein B</fullName>
    </submittedName>
</protein>
<keyword evidence="3" id="KW-0997">Cell inner membrane</keyword>
<proteinExistence type="predicted"/>
<evidence type="ECO:0000256" key="8">
    <source>
        <dbReference type="SAM" id="Phobius"/>
    </source>
</evidence>
<reference evidence="11" key="2">
    <citation type="submission" date="2023-06" db="EMBL/GenBank/DDBJ databases">
        <authorList>
            <person name="Polev D.E."/>
            <person name="Saitova A.T."/>
            <person name="Bogumilchik E.A."/>
            <person name="Kokorina G.I."/>
            <person name="Voskresenskaia E.A."/>
        </authorList>
    </citation>
    <scope>NUCLEOTIDE SEQUENCE</scope>
    <source>
        <strain evidence="11">2145 StPb PI</strain>
    </source>
</reference>
<dbReference type="AlphaFoldDB" id="A0AAW7JU84"/>
<sequence length="550" mass="60699">MTDSNPSHGVAEIEKIKRWSPVWIIPIVTALIGAWILFYHFSHQGPEVTLYTQNAEGIEAGKTKIKSRSVDVGTVEMVTLSNDLNQVIIKARLNSGMEKLLRTDSAFWVVKPQIGREGVSGLGTLLSGAYIELQPGRADKNHDEFHLLDSPPLASPDAKGLRIVLDSDQAGQLNAGDPVLFRGYRVGSVETGSFDPKSRLMQYQLFISAPYDSLVTSNVRFWKDSGVAVDLSSQGMRVEMASLATLFSGGVSFDVPDGVDLGKPVTQDKTQFKLFDNRSSIQNSLFTEHEDFLLFFSDSVRGLQAGAPVEFRGIRVGTVGDVPFYAEGVRQRLDNDFRIPVLIRIEPGRFRNDLGPDANFEQILKTAKERGLRASLKSGNLLTGALFVDLDFYPDAKPWKGPQDVAGYPLIPTVSGGLAQIQQKVMMTLDKINNLPLTPMLNEVTQTLAESQKTMRETQKTLASLNEITSSQAMKDLPQDLQKTLTELNRSMKGFQPGSPAYNKMVGDMQRLDQVLRELQPVLRTLNEKSNALVFEAAGSQDPQPKKAKK</sequence>
<dbReference type="Proteomes" id="UP001167864">
    <property type="component" value="Unassembled WGS sequence"/>
</dbReference>
<evidence type="ECO:0000313" key="12">
    <source>
        <dbReference type="Proteomes" id="UP000040578"/>
    </source>
</evidence>
<accession>A0AAW7JU84</accession>
<feature type="coiled-coil region" evidence="7">
    <location>
        <begin position="441"/>
        <end position="468"/>
    </location>
</feature>
<dbReference type="RefSeq" id="WP_049596482.1">
    <property type="nucleotide sequence ID" value="NZ_CPYD01000001.1"/>
</dbReference>
<evidence type="ECO:0000256" key="7">
    <source>
        <dbReference type="SAM" id="Coils"/>
    </source>
</evidence>
<dbReference type="InterPro" id="IPR003399">
    <property type="entry name" value="Mce/MlaD"/>
</dbReference>
<feature type="domain" description="Mce/MlaD" evidence="9">
    <location>
        <begin position="298"/>
        <end position="392"/>
    </location>
</feature>
<gene>
    <name evidence="11" type="primary">pqiB</name>
    <name evidence="10" type="ORF">ERS137967_00212</name>
    <name evidence="11" type="ORF">QVN42_01010</name>
</gene>
<dbReference type="PANTHER" id="PTHR30462">
    <property type="entry name" value="INTERMEMBRANE TRANSPORT PROTEIN PQIB-RELATED"/>
    <property type="match status" value="1"/>
</dbReference>
<evidence type="ECO:0000259" key="9">
    <source>
        <dbReference type="Pfam" id="PF02470"/>
    </source>
</evidence>
<evidence type="ECO:0000256" key="1">
    <source>
        <dbReference type="ARBA" id="ARBA00004533"/>
    </source>
</evidence>
<feature type="domain" description="Mce/MlaD" evidence="9">
    <location>
        <begin position="160"/>
        <end position="227"/>
    </location>
</feature>
<name>A0AAW7JU84_9GAMM</name>
<feature type="domain" description="Mce/MlaD" evidence="9">
    <location>
        <begin position="45"/>
        <end position="136"/>
    </location>
</feature>
<evidence type="ECO:0000256" key="4">
    <source>
        <dbReference type="ARBA" id="ARBA00022692"/>
    </source>
</evidence>
<dbReference type="EMBL" id="CPYD01000001">
    <property type="protein sequence ID" value="CND89022.1"/>
    <property type="molecule type" value="Genomic_DNA"/>
</dbReference>
<dbReference type="Pfam" id="PF02470">
    <property type="entry name" value="MlaD"/>
    <property type="match status" value="3"/>
</dbReference>
<comment type="subcellular location">
    <subcellularLocation>
        <location evidence="1">Cell inner membrane</location>
    </subcellularLocation>
</comment>
<dbReference type="NCBIfam" id="NF008070">
    <property type="entry name" value="PRK10807.1"/>
    <property type="match status" value="1"/>
</dbReference>
<dbReference type="PANTHER" id="PTHR30462:SF2">
    <property type="entry name" value="INTERMEMBRANE TRANSPORT PROTEIN PQIB"/>
    <property type="match status" value="1"/>
</dbReference>
<keyword evidence="5 8" id="KW-1133">Transmembrane helix</keyword>
<evidence type="ECO:0000256" key="2">
    <source>
        <dbReference type="ARBA" id="ARBA00022475"/>
    </source>
</evidence>
<keyword evidence="6 8" id="KW-0472">Membrane</keyword>
<keyword evidence="12" id="KW-1185">Reference proteome</keyword>
<reference evidence="10 12" key="1">
    <citation type="submission" date="2015-03" db="EMBL/GenBank/DDBJ databases">
        <authorList>
            <consortium name="Pathogen Informatics"/>
            <person name="Murphy D."/>
        </authorList>
    </citation>
    <scope>NUCLEOTIDE SEQUENCE [LARGE SCALE GENOMIC DNA]</scope>
    <source>
        <strain evidence="10">Type strain: CIP110231</strain>
        <strain evidence="12">type strain: CIP110231</strain>
    </source>
</reference>
<keyword evidence="2" id="KW-1003">Cell membrane</keyword>
<evidence type="ECO:0000313" key="10">
    <source>
        <dbReference type="EMBL" id="CND89022.1"/>
    </source>
</evidence>
<dbReference type="Proteomes" id="UP000040578">
    <property type="component" value="Unassembled WGS sequence"/>
</dbReference>
<evidence type="ECO:0000313" key="13">
    <source>
        <dbReference type="Proteomes" id="UP001167864"/>
    </source>
</evidence>
<dbReference type="InterPro" id="IPR051800">
    <property type="entry name" value="PqiA-PqiB_transport"/>
</dbReference>
<keyword evidence="4 8" id="KW-0812">Transmembrane</keyword>
<keyword evidence="7" id="KW-0175">Coiled coil</keyword>
<dbReference type="GO" id="GO:0005886">
    <property type="term" value="C:plasma membrane"/>
    <property type="evidence" value="ECO:0007669"/>
    <property type="project" value="UniProtKB-SubCell"/>
</dbReference>
<comment type="caution">
    <text evidence="11">The sequence shown here is derived from an EMBL/GenBank/DDBJ whole genome shotgun (WGS) entry which is preliminary data.</text>
</comment>